<organism evidence="1 2">
    <name type="scientific">Mycteria americana</name>
    <name type="common">Wood stork</name>
    <dbReference type="NCBI Taxonomy" id="33587"/>
    <lineage>
        <taxon>Eukaryota</taxon>
        <taxon>Metazoa</taxon>
        <taxon>Chordata</taxon>
        <taxon>Craniata</taxon>
        <taxon>Vertebrata</taxon>
        <taxon>Euteleostomi</taxon>
        <taxon>Archelosauria</taxon>
        <taxon>Archosauria</taxon>
        <taxon>Dinosauria</taxon>
        <taxon>Saurischia</taxon>
        <taxon>Theropoda</taxon>
        <taxon>Coelurosauria</taxon>
        <taxon>Aves</taxon>
        <taxon>Neognathae</taxon>
        <taxon>Neoaves</taxon>
        <taxon>Aequornithes</taxon>
        <taxon>Ciconiiformes</taxon>
        <taxon>Ciconiidae</taxon>
        <taxon>Mycteria</taxon>
    </lineage>
</organism>
<evidence type="ECO:0000313" key="2">
    <source>
        <dbReference type="Proteomes" id="UP001333110"/>
    </source>
</evidence>
<comment type="caution">
    <text evidence="1">The sequence shown here is derived from an EMBL/GenBank/DDBJ whole genome shotgun (WGS) entry which is preliminary data.</text>
</comment>
<accession>A0AAN7PKH6</accession>
<gene>
    <name evidence="1" type="ORF">QYF61_023096</name>
</gene>
<dbReference type="Proteomes" id="UP001333110">
    <property type="component" value="Unassembled WGS sequence"/>
</dbReference>
<sequence length="142" mass="15797">MLLPREAVKVPDRFAAAPSHPALLNQLVVVAQLHCVKQPGAQTNKHLGDMAKQSQLPQQLLIKLLLTQTLHQLCCPSLDRLQHLNISLVVGGPKLNTVFKAPGVDELELIKKKRKNVKKIKKEDPENYRPVSLTLILGKVIE</sequence>
<proteinExistence type="predicted"/>
<evidence type="ECO:0000313" key="1">
    <source>
        <dbReference type="EMBL" id="KAK4832417.1"/>
    </source>
</evidence>
<keyword evidence="2" id="KW-1185">Reference proteome</keyword>
<reference evidence="1 2" key="1">
    <citation type="journal article" date="2023" name="J. Hered.">
        <title>Chromosome-level genome of the wood stork (Mycteria americana) provides insight into avian chromosome evolution.</title>
        <authorList>
            <person name="Flamio R. Jr."/>
            <person name="Ramstad K.M."/>
        </authorList>
    </citation>
    <scope>NUCLEOTIDE SEQUENCE [LARGE SCALE GENOMIC DNA]</scope>
    <source>
        <strain evidence="1">JAX WOST 10</strain>
    </source>
</reference>
<protein>
    <submittedName>
        <fullName evidence="1">Uncharacterized protein</fullName>
    </submittedName>
</protein>
<dbReference type="AlphaFoldDB" id="A0AAN7PKH6"/>
<name>A0AAN7PKH6_MYCAM</name>
<dbReference type="EMBL" id="JAUNZN010000001">
    <property type="protein sequence ID" value="KAK4832417.1"/>
    <property type="molecule type" value="Genomic_DNA"/>
</dbReference>